<dbReference type="Pfam" id="PF01230">
    <property type="entry name" value="HIT"/>
    <property type="match status" value="1"/>
</dbReference>
<dbReference type="InterPro" id="IPR039383">
    <property type="entry name" value="FHIT"/>
</dbReference>
<feature type="active site" description="Tele-AMP-histidine intermediate" evidence="3">
    <location>
        <position position="133"/>
    </location>
</feature>
<feature type="binding site" evidence="4">
    <location>
        <position position="120"/>
    </location>
    <ligand>
        <name>substrate</name>
    </ligand>
</feature>
<keyword evidence="1 7" id="KW-0547">Nucleotide-binding</keyword>
<evidence type="ECO:0000256" key="5">
    <source>
        <dbReference type="PIRSR" id="PIRSR639383-3"/>
    </source>
</evidence>
<feature type="short sequence motif" description="Histidine triad motif" evidence="6">
    <location>
        <begin position="131"/>
        <end position="135"/>
    </location>
</feature>
<evidence type="ECO:0000256" key="2">
    <source>
        <dbReference type="ARBA" id="ARBA00022801"/>
    </source>
</evidence>
<sequence length="218" mass="24433">MNLLRTARYTTPLPLLLRKMSSAVPKTPIKFGPFEVTQQVFLQTPHSFAVVNLKPLLPGHVLVCPLSPHRRLTDLTTPELTDLFTTVQRVQRMLARHYFPQTSHPGANTPEDGSFNLAVQDGAEAGQTVPHVHVHVIPRIRNATAKETSPGGGDELYVRMASEEGNIGGALWDWERRPKPGGAFPPIEESERKARRMEEMVEEARLYRNLLEGMDGER</sequence>
<comment type="caution">
    <text evidence="9">The sequence shown here is derived from an EMBL/GenBank/DDBJ whole genome shotgun (WGS) entry which is preliminary data.</text>
</comment>
<comment type="catalytic activity">
    <reaction evidence="7">
        <text>P(1),P(3)-bis(5'-adenosyl) triphosphate + H2O = AMP + ADP + 2 H(+)</text>
        <dbReference type="Rhea" id="RHEA:13893"/>
        <dbReference type="ChEBI" id="CHEBI:15377"/>
        <dbReference type="ChEBI" id="CHEBI:15378"/>
        <dbReference type="ChEBI" id="CHEBI:58529"/>
        <dbReference type="ChEBI" id="CHEBI:456215"/>
        <dbReference type="ChEBI" id="CHEBI:456216"/>
        <dbReference type="EC" id="3.6.1.29"/>
    </reaction>
</comment>
<dbReference type="GO" id="GO:0000166">
    <property type="term" value="F:nucleotide binding"/>
    <property type="evidence" value="ECO:0007669"/>
    <property type="project" value="UniProtKB-KW"/>
</dbReference>
<dbReference type="AlphaFoldDB" id="A0A420YG31"/>
<dbReference type="InterPro" id="IPR019808">
    <property type="entry name" value="Histidine_triad_CS"/>
</dbReference>
<dbReference type="Proteomes" id="UP000275385">
    <property type="component" value="Unassembled WGS sequence"/>
</dbReference>
<name>A0A420YG31_9PEZI</name>
<keyword evidence="10" id="KW-1185">Reference proteome</keyword>
<gene>
    <name evidence="9" type="ORF">DL546_004248</name>
</gene>
<evidence type="ECO:0000256" key="4">
    <source>
        <dbReference type="PIRSR" id="PIRSR639383-2"/>
    </source>
</evidence>
<dbReference type="Gene3D" id="3.30.428.10">
    <property type="entry name" value="HIT-like"/>
    <property type="match status" value="1"/>
</dbReference>
<feature type="site" description="Important for induction of apoptosis" evidence="5">
    <location>
        <position position="157"/>
    </location>
</feature>
<evidence type="ECO:0000259" key="8">
    <source>
        <dbReference type="PROSITE" id="PS51084"/>
    </source>
</evidence>
<keyword evidence="2 7" id="KW-0378">Hydrolase</keyword>
<dbReference type="PROSITE" id="PS51084">
    <property type="entry name" value="HIT_2"/>
    <property type="match status" value="1"/>
</dbReference>
<dbReference type="FunFam" id="3.30.428.10:FF:000011">
    <property type="entry name" value="Fragile histidine triad"/>
    <property type="match status" value="1"/>
</dbReference>
<reference evidence="9 10" key="1">
    <citation type="submission" date="2018-08" db="EMBL/GenBank/DDBJ databases">
        <title>Draft genome of the lignicolous fungus Coniochaeta pulveracea.</title>
        <authorList>
            <person name="Borstlap C.J."/>
            <person name="De Witt R.N."/>
            <person name="Botha A."/>
            <person name="Volschenk H."/>
        </authorList>
    </citation>
    <scope>NUCLEOTIDE SEQUENCE [LARGE SCALE GENOMIC DNA]</scope>
    <source>
        <strain evidence="9 10">CAB683</strain>
    </source>
</reference>
<evidence type="ECO:0000313" key="9">
    <source>
        <dbReference type="EMBL" id="RKU46750.1"/>
    </source>
</evidence>
<dbReference type="PANTHER" id="PTHR46243:SF1">
    <property type="entry name" value="BIS(5'-ADENOSYL)-TRIPHOSPHATASE"/>
    <property type="match status" value="1"/>
</dbReference>
<feature type="binding site" evidence="4">
    <location>
        <position position="52"/>
    </location>
    <ligand>
        <name>substrate</name>
    </ligand>
</feature>
<dbReference type="GO" id="GO:0047710">
    <property type="term" value="F:bis(5'-adenosyl)-triphosphatase activity"/>
    <property type="evidence" value="ECO:0007669"/>
    <property type="project" value="UniProtKB-UniRule"/>
</dbReference>
<dbReference type="SUPFAM" id="SSF54197">
    <property type="entry name" value="HIT-like"/>
    <property type="match status" value="1"/>
</dbReference>
<dbReference type="STRING" id="177199.A0A420YG31"/>
<dbReference type="PROSITE" id="PS00892">
    <property type="entry name" value="HIT_1"/>
    <property type="match status" value="1"/>
</dbReference>
<organism evidence="9 10">
    <name type="scientific">Coniochaeta pulveracea</name>
    <dbReference type="NCBI Taxonomy" id="177199"/>
    <lineage>
        <taxon>Eukaryota</taxon>
        <taxon>Fungi</taxon>
        <taxon>Dikarya</taxon>
        <taxon>Ascomycota</taxon>
        <taxon>Pezizomycotina</taxon>
        <taxon>Sordariomycetes</taxon>
        <taxon>Sordariomycetidae</taxon>
        <taxon>Coniochaetales</taxon>
        <taxon>Coniochaetaceae</taxon>
        <taxon>Coniochaeta</taxon>
    </lineage>
</organism>
<dbReference type="InterPro" id="IPR036265">
    <property type="entry name" value="HIT-like_sf"/>
</dbReference>
<feature type="binding site" evidence="4">
    <location>
        <begin position="126"/>
        <end position="129"/>
    </location>
    <ligand>
        <name>substrate</name>
    </ligand>
</feature>
<dbReference type="InterPro" id="IPR011146">
    <property type="entry name" value="HIT-like"/>
</dbReference>
<dbReference type="OrthoDB" id="680339at2759"/>
<comment type="cofactor">
    <cofactor evidence="7">
        <name>Mn(2+)</name>
        <dbReference type="ChEBI" id="CHEBI:29035"/>
    </cofactor>
</comment>
<protein>
    <recommendedName>
        <fullName evidence="7">Bis(5'-adenosyl)-triphosphatase</fullName>
        <ecNumber evidence="7">3.6.1.29</ecNumber>
    </recommendedName>
</protein>
<feature type="binding site" evidence="4">
    <location>
        <position position="135"/>
    </location>
    <ligand>
        <name>substrate</name>
    </ligand>
</feature>
<feature type="domain" description="HIT" evidence="8">
    <location>
        <begin position="27"/>
        <end position="146"/>
    </location>
</feature>
<accession>A0A420YG31</accession>
<evidence type="ECO:0000256" key="1">
    <source>
        <dbReference type="ARBA" id="ARBA00022741"/>
    </source>
</evidence>
<dbReference type="CDD" id="cd01275">
    <property type="entry name" value="FHIT"/>
    <property type="match status" value="1"/>
</dbReference>
<evidence type="ECO:0000256" key="6">
    <source>
        <dbReference type="PROSITE-ProRule" id="PRU00464"/>
    </source>
</evidence>
<evidence type="ECO:0000256" key="3">
    <source>
        <dbReference type="PIRSR" id="PIRSR639383-1"/>
    </source>
</evidence>
<dbReference type="EMBL" id="QVQW01000012">
    <property type="protein sequence ID" value="RKU46750.1"/>
    <property type="molecule type" value="Genomic_DNA"/>
</dbReference>
<dbReference type="InterPro" id="IPR051884">
    <property type="entry name" value="Bis(5'-adenosyl)-TPase_reg"/>
</dbReference>
<dbReference type="EC" id="3.6.1.29" evidence="7"/>
<dbReference type="PANTHER" id="PTHR46243">
    <property type="entry name" value="BIS(5'-ADENOSYL)-TRIPHOSPHATASE"/>
    <property type="match status" value="1"/>
</dbReference>
<evidence type="ECO:0000313" key="10">
    <source>
        <dbReference type="Proteomes" id="UP000275385"/>
    </source>
</evidence>
<proteinExistence type="predicted"/>
<evidence type="ECO:0000256" key="7">
    <source>
        <dbReference type="RuleBase" id="RU366076"/>
    </source>
</evidence>